<keyword evidence="1" id="KW-0472">Membrane</keyword>
<gene>
    <name evidence="2" type="ORF">GWK41_05490</name>
</gene>
<evidence type="ECO:0000313" key="2">
    <source>
        <dbReference type="EMBL" id="MBK3332513.1"/>
    </source>
</evidence>
<evidence type="ECO:0008006" key="4">
    <source>
        <dbReference type="Google" id="ProtNLM"/>
    </source>
</evidence>
<dbReference type="RefSeq" id="WP_200673938.1">
    <property type="nucleotide sequence ID" value="NZ_JAACYA010000002.1"/>
</dbReference>
<accession>A0ABS1GHV1</accession>
<keyword evidence="3" id="KW-1185">Reference proteome</keyword>
<comment type="caution">
    <text evidence="2">The sequence shown here is derived from an EMBL/GenBank/DDBJ whole genome shotgun (WGS) entry which is preliminary data.</text>
</comment>
<feature type="transmembrane region" description="Helical" evidence="1">
    <location>
        <begin position="6"/>
        <end position="26"/>
    </location>
</feature>
<keyword evidence="1" id="KW-1133">Transmembrane helix</keyword>
<dbReference type="Proteomes" id="UP000772812">
    <property type="component" value="Unassembled WGS sequence"/>
</dbReference>
<reference evidence="2 3" key="1">
    <citation type="journal article" date="2021" name="Syst. Appl. Microbiol.">
        <title>Persephonella atlantica sp. nov.: How to adapt to physico-chemical gradients in high temperature hydrothermal habitats.</title>
        <authorList>
            <person name="Francois D.X."/>
            <person name="Godfroy A."/>
            <person name="Mathien C."/>
            <person name="Aube J."/>
            <person name="Cathalot C."/>
            <person name="Lesongeur F."/>
            <person name="L'Haridon S."/>
            <person name="Philippon X."/>
            <person name="Roussel E.G."/>
        </authorList>
    </citation>
    <scope>NUCLEOTIDE SEQUENCE [LARGE SCALE GENOMIC DNA]</scope>
    <source>
        <strain evidence="2 3">MO1340</strain>
    </source>
</reference>
<name>A0ABS1GHV1_9AQUI</name>
<proteinExistence type="predicted"/>
<protein>
    <recommendedName>
        <fullName evidence="4">6-phosphogluconate dehydrogenase</fullName>
    </recommendedName>
</protein>
<keyword evidence="1" id="KW-0812">Transmembrane</keyword>
<sequence length="127" mass="14732">MKKGLFLVAILIIAGFLLFWVYRLFLSPERINIIGRTIETTIGFDNGVVEFYSGGVLVKRFLKVEKLTTAKGTYEKQTRPYRFGYGYIDKNLDGVLNKDEKKLGKVYFEIPSPRDYIYYDAKVIPEE</sequence>
<organism evidence="2 3">
    <name type="scientific">Persephonella atlantica</name>
    <dbReference type="NCBI Taxonomy" id="2699429"/>
    <lineage>
        <taxon>Bacteria</taxon>
        <taxon>Pseudomonadati</taxon>
        <taxon>Aquificota</taxon>
        <taxon>Aquificia</taxon>
        <taxon>Aquificales</taxon>
        <taxon>Hydrogenothermaceae</taxon>
        <taxon>Persephonella</taxon>
    </lineage>
</organism>
<evidence type="ECO:0000313" key="3">
    <source>
        <dbReference type="Proteomes" id="UP000772812"/>
    </source>
</evidence>
<evidence type="ECO:0000256" key="1">
    <source>
        <dbReference type="SAM" id="Phobius"/>
    </source>
</evidence>
<dbReference type="EMBL" id="JAACYA010000002">
    <property type="protein sequence ID" value="MBK3332513.1"/>
    <property type="molecule type" value="Genomic_DNA"/>
</dbReference>